<evidence type="ECO:0000256" key="6">
    <source>
        <dbReference type="NCBIfam" id="TIGR02067"/>
    </source>
</evidence>
<evidence type="ECO:0000256" key="1">
    <source>
        <dbReference type="ARBA" id="ARBA00001946"/>
    </source>
</evidence>
<dbReference type="Gene3D" id="3.40.190.80">
    <property type="match status" value="1"/>
</dbReference>
<keyword evidence="4" id="KW-0378">Hydrolase</keyword>
<keyword evidence="5" id="KW-0460">Magnesium</keyword>
<dbReference type="PANTHER" id="PTHR43200:SF6">
    <property type="entry name" value="3'(2'),5'-BISPHOSPHATE NUCLEOTIDASE"/>
    <property type="match status" value="1"/>
</dbReference>
<evidence type="ECO:0000313" key="7">
    <source>
        <dbReference type="EMBL" id="SFK55217.1"/>
    </source>
</evidence>
<dbReference type="SUPFAM" id="SSF56655">
    <property type="entry name" value="Carbohydrate phosphatase"/>
    <property type="match status" value="1"/>
</dbReference>
<comment type="cofactor">
    <cofactor evidence="1">
        <name>Mg(2+)</name>
        <dbReference type="ChEBI" id="CHEBI:18420"/>
    </cofactor>
</comment>
<reference evidence="7 8" key="1">
    <citation type="submission" date="2016-10" db="EMBL/GenBank/DDBJ databases">
        <authorList>
            <person name="Varghese N."/>
            <person name="Submissions S."/>
        </authorList>
    </citation>
    <scope>NUCLEOTIDE SEQUENCE [LARGE SCALE GENOMIC DNA]</scope>
    <source>
        <strain evidence="7 8">DSM 16392</strain>
    </source>
</reference>
<comment type="caution">
    <text evidence="7">The sequence shown here is derived from an EMBL/GenBank/DDBJ whole genome shotgun (WGS) entry which is preliminary data.</text>
</comment>
<evidence type="ECO:0000256" key="2">
    <source>
        <dbReference type="ARBA" id="ARBA00009759"/>
    </source>
</evidence>
<comment type="similarity">
    <text evidence="2">Belongs to the inositol monophosphatase superfamily.</text>
</comment>
<keyword evidence="3" id="KW-0479">Metal-binding</keyword>
<proteinExistence type="inferred from homology"/>
<dbReference type="Proteomes" id="UP000199598">
    <property type="component" value="Unassembled WGS sequence"/>
</dbReference>
<accession>A0A1I4AGQ4</accession>
<dbReference type="NCBIfam" id="TIGR02067">
    <property type="entry name" value="his_9_HisN"/>
    <property type="match status" value="1"/>
</dbReference>
<protein>
    <recommendedName>
        <fullName evidence="6">Histidinol-phosphatase</fullName>
        <ecNumber evidence="6">3.1.3.15</ecNumber>
    </recommendedName>
</protein>
<dbReference type="EC" id="3.1.3.15" evidence="6"/>
<dbReference type="Pfam" id="PF00459">
    <property type="entry name" value="Inositol_P"/>
    <property type="match status" value="1"/>
</dbReference>
<dbReference type="InterPro" id="IPR011809">
    <property type="entry name" value="His_9_proposed"/>
</dbReference>
<dbReference type="InterPro" id="IPR051090">
    <property type="entry name" value="Inositol_monoP_superfamily"/>
</dbReference>
<dbReference type="PANTHER" id="PTHR43200">
    <property type="entry name" value="PHOSPHATASE"/>
    <property type="match status" value="1"/>
</dbReference>
<name>A0A1I4AGQ4_9HYPH</name>
<evidence type="ECO:0000256" key="3">
    <source>
        <dbReference type="ARBA" id="ARBA00022723"/>
    </source>
</evidence>
<dbReference type="Gene3D" id="3.30.540.10">
    <property type="entry name" value="Fructose-1,6-Bisphosphatase, subunit A, domain 1"/>
    <property type="match status" value="1"/>
</dbReference>
<keyword evidence="8" id="KW-1185">Reference proteome</keyword>
<organism evidence="7 8">
    <name type="scientific">Pseudovibrio ascidiaceicola</name>
    <dbReference type="NCBI Taxonomy" id="285279"/>
    <lineage>
        <taxon>Bacteria</taxon>
        <taxon>Pseudomonadati</taxon>
        <taxon>Pseudomonadota</taxon>
        <taxon>Alphaproteobacteria</taxon>
        <taxon>Hyphomicrobiales</taxon>
        <taxon>Stappiaceae</taxon>
        <taxon>Pseudovibrio</taxon>
    </lineage>
</organism>
<dbReference type="CDD" id="cd01641">
    <property type="entry name" value="Bacterial_IMPase_like_1"/>
    <property type="match status" value="1"/>
</dbReference>
<dbReference type="EMBL" id="FOSK01000006">
    <property type="protein sequence ID" value="SFK55217.1"/>
    <property type="molecule type" value="Genomic_DNA"/>
</dbReference>
<evidence type="ECO:0000256" key="5">
    <source>
        <dbReference type="ARBA" id="ARBA00022842"/>
    </source>
</evidence>
<gene>
    <name evidence="7" type="ORF">SAMN04488518_106183</name>
</gene>
<sequence>MTSSSSDYAFLHKLADAADAKTMQHFRSGYEVDNKLEAGFDPVTIADRSAEEAIRAVLEAERPDHGIIGEEYGKVREDAENVWVLDPVDGTRSFICGTPLWGTLIGLRTNGKASQGIMSQPYNSERFWGDCNEAFMTGPLGKRTLKTRSCASLSEAIITTTEPALFNEVERPVWDTICAEARLTRYSTDCYGYAMVAAAGFDAVIETGMNTYDILALIPIIEGAGGFVTNWTGGNAADGGQVLATGDKRLHDELLTKLAQVAV</sequence>
<dbReference type="InterPro" id="IPR000760">
    <property type="entry name" value="Inositol_monophosphatase-like"/>
</dbReference>
<dbReference type="PRINTS" id="PR00377">
    <property type="entry name" value="IMPHPHTASES"/>
</dbReference>
<evidence type="ECO:0000256" key="4">
    <source>
        <dbReference type="ARBA" id="ARBA00022801"/>
    </source>
</evidence>
<dbReference type="RefSeq" id="WP_093520028.1">
    <property type="nucleotide sequence ID" value="NZ_FOSK01000006.1"/>
</dbReference>
<evidence type="ECO:0000313" key="8">
    <source>
        <dbReference type="Proteomes" id="UP000199598"/>
    </source>
</evidence>